<sequence>MLSWRLRLPRFLTRQRQWQWQWPYQIQPQFQSPFRRHVAISSFEATFATGGSRDPPSVPSRSSRNKLFASASYTRSNAPANGTKRRDVIRLRRSLLANARRNQHKHSTTSTGNLLDKNSQGLPFDFASRRSSHQRMQYNAAKKKQPVPAVLFFRAASSSLVESDFYRLAGQGKHVDGWVLGITKIIQVRSHVSQRPQGRYFLFFDTKASARTYLNEVRRLHVLTRTYIADAWGNGVLEGSVSANQGATVEEKGEEEPQRENNGREGNCDADVDHDIFIANLTKTYTLTPPGSLLQIFPISYKRTCELLRHQKTQHVPRPPAAAAESEHNSTNALLHDQKLGLDAPTGVGDPLHEQHIKTMDLPSDDQNQVLVRLIGAKMTPYALRWAIFADGRSRNLLWRMQSAYYCGRGGPAGLRRRQVIQPLEFSRLELFANTQAEEYTAPVGAKEQRTATAVAVEEQTDVWANTNGEEGDHPSSSAEAVGHDWNDEYDDQRGGSEEPDGWKNEGDPAERRADSAYYGSFVVSFADSHEARRFVRAWQKRELRVSHRTATVDVTWLW</sequence>
<comment type="caution">
    <text evidence="2">The sequence shown here is derived from an EMBL/GenBank/DDBJ whole genome shotgun (WGS) entry which is preliminary data.</text>
</comment>
<name>A0AAE0M4H6_9PEZI</name>
<reference evidence="2" key="2">
    <citation type="submission" date="2023-06" db="EMBL/GenBank/DDBJ databases">
        <authorList>
            <consortium name="Lawrence Berkeley National Laboratory"/>
            <person name="Haridas S."/>
            <person name="Hensen N."/>
            <person name="Bonometti L."/>
            <person name="Westerberg I."/>
            <person name="Brannstrom I.O."/>
            <person name="Guillou S."/>
            <person name="Cros-Aarteil S."/>
            <person name="Calhoun S."/>
            <person name="Kuo A."/>
            <person name="Mondo S."/>
            <person name="Pangilinan J."/>
            <person name="Riley R."/>
            <person name="Labutti K."/>
            <person name="Andreopoulos B."/>
            <person name="Lipzen A."/>
            <person name="Chen C."/>
            <person name="Yanf M."/>
            <person name="Daum C."/>
            <person name="Ng V."/>
            <person name="Clum A."/>
            <person name="Steindorff A."/>
            <person name="Ohm R."/>
            <person name="Martin F."/>
            <person name="Silar P."/>
            <person name="Natvig D."/>
            <person name="Lalanne C."/>
            <person name="Gautier V."/>
            <person name="Ament-Velasquez S.L."/>
            <person name="Kruys A."/>
            <person name="Hutchinson M.I."/>
            <person name="Powell A.J."/>
            <person name="Barry K."/>
            <person name="Miller A.N."/>
            <person name="Grigoriev I.V."/>
            <person name="Debuchy R."/>
            <person name="Gladieux P."/>
            <person name="Thoren M.H."/>
            <person name="Johannesson H."/>
        </authorList>
    </citation>
    <scope>NUCLEOTIDE SEQUENCE</scope>
    <source>
        <strain evidence="2">CBS 118394</strain>
    </source>
</reference>
<evidence type="ECO:0000313" key="3">
    <source>
        <dbReference type="Proteomes" id="UP001283341"/>
    </source>
</evidence>
<gene>
    <name evidence="2" type="ORF">B0H66DRAFT_557206</name>
</gene>
<proteinExistence type="predicted"/>
<accession>A0AAE0M4H6</accession>
<evidence type="ECO:0000256" key="1">
    <source>
        <dbReference type="SAM" id="MobiDB-lite"/>
    </source>
</evidence>
<organism evidence="2 3">
    <name type="scientific">Apodospora peruviana</name>
    <dbReference type="NCBI Taxonomy" id="516989"/>
    <lineage>
        <taxon>Eukaryota</taxon>
        <taxon>Fungi</taxon>
        <taxon>Dikarya</taxon>
        <taxon>Ascomycota</taxon>
        <taxon>Pezizomycotina</taxon>
        <taxon>Sordariomycetes</taxon>
        <taxon>Sordariomycetidae</taxon>
        <taxon>Sordariales</taxon>
        <taxon>Lasiosphaeriaceae</taxon>
        <taxon>Apodospora</taxon>
    </lineage>
</organism>
<keyword evidence="3" id="KW-1185">Reference proteome</keyword>
<reference evidence="2" key="1">
    <citation type="journal article" date="2023" name="Mol. Phylogenet. Evol.">
        <title>Genome-scale phylogeny and comparative genomics of the fungal order Sordariales.</title>
        <authorList>
            <person name="Hensen N."/>
            <person name="Bonometti L."/>
            <person name="Westerberg I."/>
            <person name="Brannstrom I.O."/>
            <person name="Guillou S."/>
            <person name="Cros-Aarteil S."/>
            <person name="Calhoun S."/>
            <person name="Haridas S."/>
            <person name="Kuo A."/>
            <person name="Mondo S."/>
            <person name="Pangilinan J."/>
            <person name="Riley R."/>
            <person name="LaButti K."/>
            <person name="Andreopoulos B."/>
            <person name="Lipzen A."/>
            <person name="Chen C."/>
            <person name="Yan M."/>
            <person name="Daum C."/>
            <person name="Ng V."/>
            <person name="Clum A."/>
            <person name="Steindorff A."/>
            <person name="Ohm R.A."/>
            <person name="Martin F."/>
            <person name="Silar P."/>
            <person name="Natvig D.O."/>
            <person name="Lalanne C."/>
            <person name="Gautier V."/>
            <person name="Ament-Velasquez S.L."/>
            <person name="Kruys A."/>
            <person name="Hutchinson M.I."/>
            <person name="Powell A.J."/>
            <person name="Barry K."/>
            <person name="Miller A.N."/>
            <person name="Grigoriev I.V."/>
            <person name="Debuchy R."/>
            <person name="Gladieux P."/>
            <person name="Hiltunen Thoren M."/>
            <person name="Johannesson H."/>
        </authorList>
    </citation>
    <scope>NUCLEOTIDE SEQUENCE</scope>
    <source>
        <strain evidence="2">CBS 118394</strain>
    </source>
</reference>
<evidence type="ECO:0000313" key="2">
    <source>
        <dbReference type="EMBL" id="KAK3318423.1"/>
    </source>
</evidence>
<protein>
    <submittedName>
        <fullName evidence="2">Uncharacterized protein</fullName>
    </submittedName>
</protein>
<dbReference type="AlphaFoldDB" id="A0AAE0M4H6"/>
<dbReference type="EMBL" id="JAUEDM010000004">
    <property type="protein sequence ID" value="KAK3318423.1"/>
    <property type="molecule type" value="Genomic_DNA"/>
</dbReference>
<dbReference type="Proteomes" id="UP001283341">
    <property type="component" value="Unassembled WGS sequence"/>
</dbReference>
<feature type="compositionally biased region" description="Basic and acidic residues" evidence="1">
    <location>
        <begin position="482"/>
        <end position="510"/>
    </location>
</feature>
<feature type="compositionally biased region" description="Polar residues" evidence="1">
    <location>
        <begin position="466"/>
        <end position="479"/>
    </location>
</feature>
<feature type="region of interest" description="Disordered" evidence="1">
    <location>
        <begin position="466"/>
        <end position="510"/>
    </location>
</feature>
<feature type="region of interest" description="Disordered" evidence="1">
    <location>
        <begin position="245"/>
        <end position="268"/>
    </location>
</feature>
<feature type="compositionally biased region" description="Basic and acidic residues" evidence="1">
    <location>
        <begin position="249"/>
        <end position="268"/>
    </location>
</feature>